<dbReference type="InParanoid" id="A0CLP7"/>
<dbReference type="HOGENOM" id="CLU_597822_0_0_1"/>
<proteinExistence type="predicted"/>
<dbReference type="InterPro" id="IPR002110">
    <property type="entry name" value="Ankyrin_rpt"/>
</dbReference>
<dbReference type="SUPFAM" id="SSF48403">
    <property type="entry name" value="Ankyrin repeat"/>
    <property type="match status" value="1"/>
</dbReference>
<dbReference type="RefSeq" id="XP_001439111.1">
    <property type="nucleotide sequence ID" value="XM_001439074.1"/>
</dbReference>
<accession>A0CLP7</accession>
<dbReference type="Gene3D" id="1.25.40.20">
    <property type="entry name" value="Ankyrin repeat-containing domain"/>
    <property type="match status" value="3"/>
</dbReference>
<evidence type="ECO:0000313" key="4">
    <source>
        <dbReference type="EMBL" id="CAK71714.1"/>
    </source>
</evidence>
<reference evidence="4 5" key="1">
    <citation type="journal article" date="2006" name="Nature">
        <title>Global trends of whole-genome duplications revealed by the ciliate Paramecium tetraurelia.</title>
        <authorList>
            <consortium name="Genoscope"/>
            <person name="Aury J.-M."/>
            <person name="Jaillon O."/>
            <person name="Duret L."/>
            <person name="Noel B."/>
            <person name="Jubin C."/>
            <person name="Porcel B.M."/>
            <person name="Segurens B."/>
            <person name="Daubin V."/>
            <person name="Anthouard V."/>
            <person name="Aiach N."/>
            <person name="Arnaiz O."/>
            <person name="Billaut A."/>
            <person name="Beisson J."/>
            <person name="Blanc I."/>
            <person name="Bouhouche K."/>
            <person name="Camara F."/>
            <person name="Duharcourt S."/>
            <person name="Guigo R."/>
            <person name="Gogendeau D."/>
            <person name="Katinka M."/>
            <person name="Keller A.-M."/>
            <person name="Kissmehl R."/>
            <person name="Klotz C."/>
            <person name="Koll F."/>
            <person name="Le Moue A."/>
            <person name="Lepere C."/>
            <person name="Malinsky S."/>
            <person name="Nowacki M."/>
            <person name="Nowak J.K."/>
            <person name="Plattner H."/>
            <person name="Poulain J."/>
            <person name="Ruiz F."/>
            <person name="Serrano V."/>
            <person name="Zagulski M."/>
            <person name="Dessen P."/>
            <person name="Betermier M."/>
            <person name="Weissenbach J."/>
            <person name="Scarpelli C."/>
            <person name="Schachter V."/>
            <person name="Sperling L."/>
            <person name="Meyer E."/>
            <person name="Cohen J."/>
            <person name="Wincker P."/>
        </authorList>
    </citation>
    <scope>NUCLEOTIDE SEQUENCE [LARGE SCALE GENOMIC DNA]</scope>
    <source>
        <strain evidence="4 5">Stock d4-2</strain>
    </source>
</reference>
<dbReference type="PANTHER" id="PTHR24123:SF141">
    <property type="entry name" value="ANKYRIN 2, ISOFORM U"/>
    <property type="match status" value="1"/>
</dbReference>
<sequence length="458" mass="53632">MNLNGNQFNLFHTRHINHSIHEQFDRYLNIQIPPYQAVQQVFQELNKINEIIQLVIKIRKDIIYTQYKESNTNDTCSMFGTYQNLQNYLGKYFEIEMKPQYRKYQLTKYGIIDLLVFSFLHKSRSFHRVITKGIAPQISCLYSWYQEFIAEFEINNNIDPNYLPRKEKRVQIQKNKQQKSNPELIESIKDDKLIIFKDLIENGASIYTVSLRDKEKMLVPHLVCAFARLNYAQYLQSKNVDWECEDDDRMTAFIQYAIRSESKEMIEYLLNLKIELHFIMLVHQDNYVIIRFLVERGANINARTALGRTPFSKASFLGLYNVIEFLLQQPNIDFNYADKQGRNALHNAVGTWCYDSPLIAQLLLEHGMDVEAKDKDENTPLHVAASSEALSSIPVLIAFGCDINRRNKWGETALIIAAKFNHHETAKLLIQNEADYFFENEGYTAMEIAAKNDQFEIK</sequence>
<dbReference type="Pfam" id="PF00023">
    <property type="entry name" value="Ank"/>
    <property type="match status" value="1"/>
</dbReference>
<keyword evidence="2 3" id="KW-0040">ANK repeat</keyword>
<organism evidence="4 5">
    <name type="scientific">Paramecium tetraurelia</name>
    <dbReference type="NCBI Taxonomy" id="5888"/>
    <lineage>
        <taxon>Eukaryota</taxon>
        <taxon>Sar</taxon>
        <taxon>Alveolata</taxon>
        <taxon>Ciliophora</taxon>
        <taxon>Intramacronucleata</taxon>
        <taxon>Oligohymenophorea</taxon>
        <taxon>Peniculida</taxon>
        <taxon>Parameciidae</taxon>
        <taxon>Paramecium</taxon>
    </lineage>
</organism>
<gene>
    <name evidence="4" type="ORF">GSPATT00008263001</name>
</gene>
<dbReference type="OrthoDB" id="297396at2759"/>
<feature type="repeat" description="ANK" evidence="3">
    <location>
        <begin position="340"/>
        <end position="375"/>
    </location>
</feature>
<feature type="repeat" description="ANK" evidence="3">
    <location>
        <begin position="409"/>
        <end position="441"/>
    </location>
</feature>
<feature type="repeat" description="ANK" evidence="3">
    <location>
        <begin position="376"/>
        <end position="408"/>
    </location>
</feature>
<dbReference type="InterPro" id="IPR051165">
    <property type="entry name" value="Multifunctional_ANK_Repeat"/>
</dbReference>
<dbReference type="eggNOG" id="KOG4177">
    <property type="taxonomic scope" value="Eukaryota"/>
</dbReference>
<dbReference type="InterPro" id="IPR036770">
    <property type="entry name" value="Ankyrin_rpt-contain_sf"/>
</dbReference>
<name>A0CLP7_PARTE</name>
<dbReference type="KEGG" id="ptm:GSPATT00008263001"/>
<keyword evidence="5" id="KW-1185">Reference proteome</keyword>
<dbReference type="Proteomes" id="UP000000600">
    <property type="component" value="Unassembled WGS sequence"/>
</dbReference>
<dbReference type="PROSITE" id="PS50088">
    <property type="entry name" value="ANK_REPEAT"/>
    <property type="match status" value="3"/>
</dbReference>
<protein>
    <submittedName>
        <fullName evidence="4">Uncharacterized protein</fullName>
    </submittedName>
</protein>
<dbReference type="SMART" id="SM00248">
    <property type="entry name" value="ANK"/>
    <property type="match status" value="5"/>
</dbReference>
<dbReference type="EMBL" id="CT868097">
    <property type="protein sequence ID" value="CAK71714.1"/>
    <property type="molecule type" value="Genomic_DNA"/>
</dbReference>
<dbReference type="PANTHER" id="PTHR24123">
    <property type="entry name" value="ANKYRIN REPEAT-CONTAINING"/>
    <property type="match status" value="1"/>
</dbReference>
<evidence type="ECO:0000256" key="1">
    <source>
        <dbReference type="ARBA" id="ARBA00022737"/>
    </source>
</evidence>
<keyword evidence="1" id="KW-0677">Repeat</keyword>
<evidence type="ECO:0000256" key="3">
    <source>
        <dbReference type="PROSITE-ProRule" id="PRU00023"/>
    </source>
</evidence>
<dbReference type="STRING" id="5888.A0CLP7"/>
<dbReference type="AlphaFoldDB" id="A0CLP7"/>
<evidence type="ECO:0000313" key="5">
    <source>
        <dbReference type="Proteomes" id="UP000000600"/>
    </source>
</evidence>
<dbReference type="PROSITE" id="PS50297">
    <property type="entry name" value="ANK_REP_REGION"/>
    <property type="match status" value="2"/>
</dbReference>
<evidence type="ECO:0000256" key="2">
    <source>
        <dbReference type="ARBA" id="ARBA00023043"/>
    </source>
</evidence>
<dbReference type="GeneID" id="5024896"/>
<dbReference type="Pfam" id="PF12796">
    <property type="entry name" value="Ank_2"/>
    <property type="match status" value="1"/>
</dbReference>